<sequence length="536" mass="58174">MTSAIRQPQKGGSLMIAWQCQQQKILVVGNNTVAASRVFSALEADANVELVGDKSTMCQELLVRIEQGQVTWIASEFEPSHVENADLAFVCIRDLDRARVIVSACKAAKVAVNVADISELCDFFMTSTHRDQSLQVAVSTNGKASKLSSRIRRQIASSLPPNIGTAVDRVGTLRKRIRSSDPSDAASARRMHWLAQICEYWSLDRLACLSEQEMEGLLELYNNDEGYESLEGNNRGLPSLMPTVNGDSDIMQAPSLPRTSSGTLTLVGSGPGDPSLLTVAAVNAIKEADLVLADKIVPAEVIALVKCELKIARKFPGNADTAQEEFNQEALKALSQGKNVVRLKQGDPYLFGRGGEEVLFFRKHNHECKVIPGISSSTAAPLLCGIPLTHRGVASQFLVTTGTGARNSSAPLPTYDSKRTDVFLMAVHRLKDLTEDLIRDQGYPSELPCAILERASCSDQRVVYGSLKSICQVLDSAGGSRPPGLMVTGWALNVLKKESELSEGVVESFQGKAQYQTYHMKDSKNILTLHDPEGVC</sequence>
<comment type="catalytic activity">
    <reaction evidence="14">
        <text>precorrin-2 + NAD(+) = sirohydrochlorin + NADH + 2 H(+)</text>
        <dbReference type="Rhea" id="RHEA:15613"/>
        <dbReference type="ChEBI" id="CHEBI:15378"/>
        <dbReference type="ChEBI" id="CHEBI:57540"/>
        <dbReference type="ChEBI" id="CHEBI:57945"/>
        <dbReference type="ChEBI" id="CHEBI:58351"/>
        <dbReference type="ChEBI" id="CHEBI:58827"/>
        <dbReference type="EC" id="1.3.1.76"/>
    </reaction>
</comment>
<dbReference type="Gene3D" id="3.30.950.10">
    <property type="entry name" value="Methyltransferase, Cobalt-precorrin-4 Transmethylase, Domain 2"/>
    <property type="match status" value="1"/>
</dbReference>
<feature type="domain" description="Tetrapyrrole methylase" evidence="18">
    <location>
        <begin position="263"/>
        <end position="470"/>
    </location>
</feature>
<dbReference type="SUPFAM" id="SSF75615">
    <property type="entry name" value="Siroheme synthase middle domains-like"/>
    <property type="match status" value="1"/>
</dbReference>
<keyword evidence="7" id="KW-0949">S-adenosyl-L-methionine</keyword>
<dbReference type="InterPro" id="IPR014777">
    <property type="entry name" value="4pyrrole_Mease_sub1"/>
</dbReference>
<comment type="catalytic activity">
    <reaction evidence="15">
        <text>uroporphyrinogen III + 2 S-adenosyl-L-methionine = precorrin-2 + 2 S-adenosyl-L-homocysteine + H(+)</text>
        <dbReference type="Rhea" id="RHEA:32459"/>
        <dbReference type="ChEBI" id="CHEBI:15378"/>
        <dbReference type="ChEBI" id="CHEBI:57308"/>
        <dbReference type="ChEBI" id="CHEBI:57856"/>
        <dbReference type="ChEBI" id="CHEBI:58827"/>
        <dbReference type="ChEBI" id="CHEBI:59789"/>
        <dbReference type="EC" id="2.1.1.107"/>
    </reaction>
</comment>
<evidence type="ECO:0000256" key="12">
    <source>
        <dbReference type="ARBA" id="ARBA00023244"/>
    </source>
</evidence>
<dbReference type="GO" id="GO:0009086">
    <property type="term" value="P:methionine biosynthetic process"/>
    <property type="evidence" value="ECO:0007669"/>
    <property type="project" value="UniProtKB-KW"/>
</dbReference>
<evidence type="ECO:0000256" key="16">
    <source>
        <dbReference type="ARBA" id="ARBA00055636"/>
    </source>
</evidence>
<name>A0A8H7PHB0_MORIS</name>
<dbReference type="FunFam" id="3.40.1010.10:FF:000006">
    <property type="entry name" value="Siroheme synthase, putative"/>
    <property type="match status" value="1"/>
</dbReference>
<dbReference type="InterPro" id="IPR006366">
    <property type="entry name" value="CobA/CysG_C"/>
</dbReference>
<keyword evidence="22" id="KW-1185">Reference proteome</keyword>
<comment type="function">
    <text evidence="16">Siroheme synthase involved in methionine biosynthesis.</text>
</comment>
<keyword evidence="12" id="KW-0627">Porphyrin biosynthesis</keyword>
<dbReference type="FunFam" id="3.30.950.10:FF:000005">
    <property type="entry name" value="Uroporphyrin-III c-methyltransferase, putative"/>
    <property type="match status" value="1"/>
</dbReference>
<evidence type="ECO:0000256" key="6">
    <source>
        <dbReference type="ARBA" id="ARBA00022679"/>
    </source>
</evidence>
<dbReference type="OrthoDB" id="508204at2759"/>
<dbReference type="InterPro" id="IPR003043">
    <property type="entry name" value="Uropor_MeTrfase_CS"/>
</dbReference>
<dbReference type="Gene3D" id="3.30.160.110">
    <property type="entry name" value="Siroheme synthase, domain 2"/>
    <property type="match status" value="1"/>
</dbReference>
<accession>A0A8H7PHB0</accession>
<comment type="caution">
    <text evidence="21">The sequence shown here is derived from an EMBL/GenBank/DDBJ whole genome shotgun (WGS) entry which is preliminary data.</text>
</comment>
<evidence type="ECO:0000256" key="8">
    <source>
        <dbReference type="ARBA" id="ARBA00023002"/>
    </source>
</evidence>
<keyword evidence="5" id="KW-0028">Amino-acid biosynthesis</keyword>
<organism evidence="21 22">
    <name type="scientific">Mortierella isabellina</name>
    <name type="common">Filamentous fungus</name>
    <name type="synonym">Umbelopsis isabellina</name>
    <dbReference type="NCBI Taxonomy" id="91625"/>
    <lineage>
        <taxon>Eukaryota</taxon>
        <taxon>Fungi</taxon>
        <taxon>Fungi incertae sedis</taxon>
        <taxon>Mucoromycota</taxon>
        <taxon>Mucoromycotina</taxon>
        <taxon>Umbelopsidomycetes</taxon>
        <taxon>Umbelopsidales</taxon>
        <taxon>Umbelopsidaceae</taxon>
        <taxon>Umbelopsis</taxon>
    </lineage>
</organism>
<dbReference type="PANTHER" id="PTHR45790:SF6">
    <property type="entry name" value="UROPORPHYRINOGEN-III C-METHYLTRANSFERASE"/>
    <property type="match status" value="1"/>
</dbReference>
<dbReference type="Gene3D" id="3.40.1010.10">
    <property type="entry name" value="Cobalt-precorrin-4 Transmethylase, Domain 1"/>
    <property type="match status" value="1"/>
</dbReference>
<evidence type="ECO:0000256" key="7">
    <source>
        <dbReference type="ARBA" id="ARBA00022691"/>
    </source>
</evidence>
<evidence type="ECO:0000259" key="18">
    <source>
        <dbReference type="Pfam" id="PF00590"/>
    </source>
</evidence>
<dbReference type="InterPro" id="IPR050161">
    <property type="entry name" value="Siro_Cobalamin_biosynth"/>
</dbReference>
<dbReference type="Pfam" id="PF00590">
    <property type="entry name" value="TP_methylase"/>
    <property type="match status" value="1"/>
</dbReference>
<dbReference type="GO" id="GO:0019354">
    <property type="term" value="P:siroheme biosynthetic process"/>
    <property type="evidence" value="ECO:0007669"/>
    <property type="project" value="UniProtKB-UniPathway"/>
</dbReference>
<evidence type="ECO:0008006" key="23">
    <source>
        <dbReference type="Google" id="ProtNLM"/>
    </source>
</evidence>
<dbReference type="PIRSF" id="PIRSF036426">
    <property type="entry name" value="Sirohaem_synth"/>
    <property type="match status" value="1"/>
</dbReference>
<dbReference type="GO" id="GO:0032259">
    <property type="term" value="P:methylation"/>
    <property type="evidence" value="ECO:0007669"/>
    <property type="project" value="UniProtKB-KW"/>
</dbReference>
<dbReference type="InterPro" id="IPR000878">
    <property type="entry name" value="4pyrrol_Mease"/>
</dbReference>
<dbReference type="Pfam" id="PF14824">
    <property type="entry name" value="Sirohm_synth_M"/>
    <property type="match status" value="1"/>
</dbReference>
<dbReference type="InterPro" id="IPR035996">
    <property type="entry name" value="4pyrrol_Methylase_sf"/>
</dbReference>
<dbReference type="NCBIfam" id="TIGR01469">
    <property type="entry name" value="cobA_cysG_Cterm"/>
    <property type="match status" value="1"/>
</dbReference>
<dbReference type="UniPathway" id="UPA00262">
    <property type="reaction ID" value="UER00222"/>
</dbReference>
<reference evidence="21" key="1">
    <citation type="submission" date="2020-12" db="EMBL/GenBank/DDBJ databases">
        <title>Metabolic potential, ecology and presence of endohyphal bacteria is reflected in genomic diversity of Mucoromycotina.</title>
        <authorList>
            <person name="Muszewska A."/>
            <person name="Okrasinska A."/>
            <person name="Steczkiewicz K."/>
            <person name="Drgas O."/>
            <person name="Orlowska M."/>
            <person name="Perlinska-Lenart U."/>
            <person name="Aleksandrzak-Piekarczyk T."/>
            <person name="Szatraj K."/>
            <person name="Zielenkiewicz U."/>
            <person name="Pilsyk S."/>
            <person name="Malc E."/>
            <person name="Mieczkowski P."/>
            <person name="Kruszewska J.S."/>
            <person name="Biernat P."/>
            <person name="Pawlowska J."/>
        </authorList>
    </citation>
    <scope>NUCLEOTIDE SEQUENCE</scope>
    <source>
        <strain evidence="21">WA0000067209</strain>
    </source>
</reference>
<keyword evidence="4 17" id="KW-0489">Methyltransferase</keyword>
<evidence type="ECO:0000256" key="5">
    <source>
        <dbReference type="ARBA" id="ARBA00022605"/>
    </source>
</evidence>
<evidence type="ECO:0000259" key="19">
    <source>
        <dbReference type="Pfam" id="PF14823"/>
    </source>
</evidence>
<dbReference type="NCBIfam" id="TIGR01470">
    <property type="entry name" value="cysG_Nterm"/>
    <property type="match status" value="1"/>
</dbReference>
<evidence type="ECO:0000256" key="17">
    <source>
        <dbReference type="RuleBase" id="RU003960"/>
    </source>
</evidence>
<evidence type="ECO:0000256" key="14">
    <source>
        <dbReference type="ARBA" id="ARBA00047561"/>
    </source>
</evidence>
<dbReference type="GO" id="GO:0051266">
    <property type="term" value="F:sirohydrochlorin ferrochelatase activity"/>
    <property type="evidence" value="ECO:0007669"/>
    <property type="project" value="InterPro"/>
</dbReference>
<keyword evidence="13" id="KW-0511">Multifunctional enzyme</keyword>
<dbReference type="PROSITE" id="PS00840">
    <property type="entry name" value="SUMT_2"/>
    <property type="match status" value="1"/>
</dbReference>
<dbReference type="InterPro" id="IPR028281">
    <property type="entry name" value="Sirohaem_synthase_central"/>
</dbReference>
<dbReference type="InterPro" id="IPR006367">
    <property type="entry name" value="Sirohaem_synthase_N"/>
</dbReference>
<evidence type="ECO:0000256" key="11">
    <source>
        <dbReference type="ARBA" id="ARBA00023239"/>
    </source>
</evidence>
<feature type="domain" description="Siroheme synthase central" evidence="20">
    <location>
        <begin position="131"/>
        <end position="157"/>
    </location>
</feature>
<evidence type="ECO:0000313" key="21">
    <source>
        <dbReference type="EMBL" id="KAG2173835.1"/>
    </source>
</evidence>
<dbReference type="InterPro" id="IPR036291">
    <property type="entry name" value="NAD(P)-bd_dom_sf"/>
</dbReference>
<evidence type="ECO:0000259" key="20">
    <source>
        <dbReference type="Pfam" id="PF14824"/>
    </source>
</evidence>
<dbReference type="Pfam" id="PF14823">
    <property type="entry name" value="Sirohm_synth_C"/>
    <property type="match status" value="1"/>
</dbReference>
<keyword evidence="3" id="KW-0169">Cobalamin biosynthesis</keyword>
<dbReference type="SUPFAM" id="SSF51735">
    <property type="entry name" value="NAD(P)-binding Rossmann-fold domains"/>
    <property type="match status" value="1"/>
</dbReference>
<dbReference type="PANTHER" id="PTHR45790">
    <property type="entry name" value="SIROHEME SYNTHASE-RELATED"/>
    <property type="match status" value="1"/>
</dbReference>
<keyword evidence="10" id="KW-0486">Methionine biosynthesis</keyword>
<dbReference type="EMBL" id="JAEPQZ010000014">
    <property type="protein sequence ID" value="KAG2173835.1"/>
    <property type="molecule type" value="Genomic_DNA"/>
</dbReference>
<protein>
    <recommendedName>
        <fullName evidence="23">Precorrin-2 dehydrogenase</fullName>
    </recommendedName>
</protein>
<dbReference type="InterPro" id="IPR014776">
    <property type="entry name" value="4pyrrole_Mease_sub2"/>
</dbReference>
<feature type="domain" description="Siroheme biosynthesis protein Met8 C-terminal" evidence="19">
    <location>
        <begin position="160"/>
        <end position="224"/>
    </location>
</feature>
<dbReference type="GO" id="GO:0004851">
    <property type="term" value="F:uroporphyrin-III C-methyltransferase activity"/>
    <property type="evidence" value="ECO:0007669"/>
    <property type="project" value="UniProtKB-EC"/>
</dbReference>
<keyword evidence="9" id="KW-0520">NAD</keyword>
<comment type="similarity">
    <text evidence="2 17">Belongs to the precorrin methyltransferase family.</text>
</comment>
<gene>
    <name evidence="21" type="ORF">INT43_005255</name>
</gene>
<dbReference type="CDD" id="cd11642">
    <property type="entry name" value="SUMT"/>
    <property type="match status" value="1"/>
</dbReference>
<evidence type="ECO:0000256" key="13">
    <source>
        <dbReference type="ARBA" id="ARBA00023268"/>
    </source>
</evidence>
<dbReference type="Pfam" id="PF13241">
    <property type="entry name" value="NAD_binding_7"/>
    <property type="match status" value="1"/>
</dbReference>
<keyword evidence="8" id="KW-0560">Oxidoreductase</keyword>
<evidence type="ECO:0000256" key="3">
    <source>
        <dbReference type="ARBA" id="ARBA00022573"/>
    </source>
</evidence>
<dbReference type="Gene3D" id="1.10.3280.10">
    <property type="entry name" value="Siroheme synthase, domain 3"/>
    <property type="match status" value="1"/>
</dbReference>
<evidence type="ECO:0000313" key="22">
    <source>
        <dbReference type="Proteomes" id="UP000654370"/>
    </source>
</evidence>
<proteinExistence type="inferred from homology"/>
<dbReference type="InterPro" id="IPR012409">
    <property type="entry name" value="Sirohaem_synth"/>
</dbReference>
<evidence type="ECO:0000256" key="1">
    <source>
        <dbReference type="ARBA" id="ARBA00005010"/>
    </source>
</evidence>
<keyword evidence="11" id="KW-0456">Lyase</keyword>
<dbReference type="InterPro" id="IPR028162">
    <property type="entry name" value="Met8_C"/>
</dbReference>
<keyword evidence="6 17" id="KW-0808">Transferase</keyword>
<dbReference type="Proteomes" id="UP000654370">
    <property type="component" value="Unassembled WGS sequence"/>
</dbReference>
<evidence type="ECO:0000256" key="10">
    <source>
        <dbReference type="ARBA" id="ARBA00023167"/>
    </source>
</evidence>
<evidence type="ECO:0000256" key="9">
    <source>
        <dbReference type="ARBA" id="ARBA00023027"/>
    </source>
</evidence>
<dbReference type="GO" id="GO:0051287">
    <property type="term" value="F:NAD binding"/>
    <property type="evidence" value="ECO:0007669"/>
    <property type="project" value="InterPro"/>
</dbReference>
<dbReference type="Gene3D" id="3.40.50.720">
    <property type="entry name" value="NAD(P)-binding Rossmann-like Domain"/>
    <property type="match status" value="1"/>
</dbReference>
<dbReference type="SUPFAM" id="SSF53790">
    <property type="entry name" value="Tetrapyrrole methylase"/>
    <property type="match status" value="1"/>
</dbReference>
<dbReference type="GO" id="GO:0043115">
    <property type="term" value="F:precorrin-2 dehydrogenase activity"/>
    <property type="evidence" value="ECO:0007669"/>
    <property type="project" value="UniProtKB-EC"/>
</dbReference>
<comment type="pathway">
    <text evidence="1">Porphyrin-containing compound metabolism; siroheme biosynthesis; sirohydrochlorin from precorrin-2: step 1/1.</text>
</comment>
<evidence type="ECO:0000256" key="4">
    <source>
        <dbReference type="ARBA" id="ARBA00022603"/>
    </source>
</evidence>
<evidence type="ECO:0000256" key="15">
    <source>
        <dbReference type="ARBA" id="ARBA00052360"/>
    </source>
</evidence>
<evidence type="ECO:0000256" key="2">
    <source>
        <dbReference type="ARBA" id="ARBA00005879"/>
    </source>
</evidence>
<dbReference type="AlphaFoldDB" id="A0A8H7PHB0"/>